<keyword evidence="2 3" id="KW-0092">Biotin</keyword>
<dbReference type="PROSITE" id="PS50968">
    <property type="entry name" value="BIOTINYL_LIPOYL"/>
    <property type="match status" value="1"/>
</dbReference>
<evidence type="ECO:0000313" key="7">
    <source>
        <dbReference type="Proteomes" id="UP000184476"/>
    </source>
</evidence>
<evidence type="ECO:0000256" key="1">
    <source>
        <dbReference type="ARBA" id="ARBA00017562"/>
    </source>
</evidence>
<dbReference type="AlphaFoldDB" id="A0A1M4TN19"/>
<evidence type="ECO:0000256" key="2">
    <source>
        <dbReference type="ARBA" id="ARBA00023267"/>
    </source>
</evidence>
<feature type="region of interest" description="Disordered" evidence="4">
    <location>
        <begin position="52"/>
        <end position="81"/>
    </location>
</feature>
<dbReference type="OrthoDB" id="9811735at2"/>
<dbReference type="UniPathway" id="UPA00094"/>
<name>A0A1M4TN19_9BACL</name>
<accession>A0A1M4TN19</accession>
<reference evidence="6 7" key="1">
    <citation type="submission" date="2016-11" db="EMBL/GenBank/DDBJ databases">
        <authorList>
            <person name="Jaros S."/>
            <person name="Januszkiewicz K."/>
            <person name="Wedrychowicz H."/>
        </authorList>
    </citation>
    <scope>NUCLEOTIDE SEQUENCE [LARGE SCALE GENOMIC DNA]</scope>
    <source>
        <strain evidence="6 7">DSM 44666</strain>
    </source>
</reference>
<dbReference type="NCBIfam" id="TIGR00531">
    <property type="entry name" value="BCCP"/>
    <property type="match status" value="1"/>
</dbReference>
<evidence type="ECO:0000256" key="3">
    <source>
        <dbReference type="RuleBase" id="RU364072"/>
    </source>
</evidence>
<keyword evidence="3" id="KW-0276">Fatty acid metabolism</keyword>
<gene>
    <name evidence="6" type="ORF">SAMN05444392_101541</name>
</gene>
<feature type="compositionally biased region" description="Polar residues" evidence="4">
    <location>
        <begin position="59"/>
        <end position="71"/>
    </location>
</feature>
<evidence type="ECO:0000313" key="6">
    <source>
        <dbReference type="EMBL" id="SHE45677.1"/>
    </source>
</evidence>
<organism evidence="6 7">
    <name type="scientific">Seinonella peptonophila</name>
    <dbReference type="NCBI Taxonomy" id="112248"/>
    <lineage>
        <taxon>Bacteria</taxon>
        <taxon>Bacillati</taxon>
        <taxon>Bacillota</taxon>
        <taxon>Bacilli</taxon>
        <taxon>Bacillales</taxon>
        <taxon>Thermoactinomycetaceae</taxon>
        <taxon>Seinonella</taxon>
    </lineage>
</organism>
<proteinExistence type="predicted"/>
<dbReference type="Proteomes" id="UP000184476">
    <property type="component" value="Unassembled WGS sequence"/>
</dbReference>
<feature type="compositionally biased region" description="Basic and acidic residues" evidence="4">
    <location>
        <begin position="72"/>
        <end position="81"/>
    </location>
</feature>
<protein>
    <recommendedName>
        <fullName evidence="1 3">Biotin carboxyl carrier protein of acetyl-CoA carboxylase</fullName>
    </recommendedName>
</protein>
<evidence type="ECO:0000256" key="4">
    <source>
        <dbReference type="SAM" id="MobiDB-lite"/>
    </source>
</evidence>
<dbReference type="EMBL" id="FQVL01000001">
    <property type="protein sequence ID" value="SHE45677.1"/>
    <property type="molecule type" value="Genomic_DNA"/>
</dbReference>
<dbReference type="PANTHER" id="PTHR45266:SF3">
    <property type="entry name" value="OXALOACETATE DECARBOXYLASE ALPHA CHAIN"/>
    <property type="match status" value="1"/>
</dbReference>
<dbReference type="InterPro" id="IPR000089">
    <property type="entry name" value="Biotin_lipoyl"/>
</dbReference>
<dbReference type="RefSeq" id="WP_073151513.1">
    <property type="nucleotide sequence ID" value="NZ_FQVL01000001.1"/>
</dbReference>
<dbReference type="Pfam" id="PF00364">
    <property type="entry name" value="Biotin_lipoyl"/>
    <property type="match status" value="1"/>
</dbReference>
<dbReference type="FunFam" id="2.40.50.100:FF:000003">
    <property type="entry name" value="Acetyl-CoA carboxylase biotin carboxyl carrier protein"/>
    <property type="match status" value="1"/>
</dbReference>
<dbReference type="CDD" id="cd06850">
    <property type="entry name" value="biotinyl_domain"/>
    <property type="match status" value="1"/>
</dbReference>
<comment type="pathway">
    <text evidence="3">Lipid metabolism; fatty acid biosynthesis.</text>
</comment>
<dbReference type="Gene3D" id="2.40.50.100">
    <property type="match status" value="1"/>
</dbReference>
<comment type="function">
    <text evidence="3">This protein is a component of the acetyl coenzyme A carboxylase complex; first, biotin carboxylase catalyzes the carboxylation of the carrier protein and then the transcarboxylase transfers the carboxyl group to form malonyl-CoA.</text>
</comment>
<dbReference type="InterPro" id="IPR050709">
    <property type="entry name" value="Biotin_Carboxyl_Carrier/Decarb"/>
</dbReference>
<keyword evidence="3" id="KW-0275">Fatty acid biosynthesis</keyword>
<sequence length="159" mass="17318">MALELKDIHELVQLVEKAEVAEFHMEHEGTKITIKKAVGEVAVQPVAPVVQLPPPTAQNSTVTTQSPAPTQETKEVEDAGLHKIESPMVGTFYRSPSPDADPYVQEGNTVSVDSVVCIVEAMKLMNEIEAEVNGTIEKILVKNGELVEFGQPLFLVRTT</sequence>
<dbReference type="SUPFAM" id="SSF51230">
    <property type="entry name" value="Single hybrid motif"/>
    <property type="match status" value="1"/>
</dbReference>
<dbReference type="InterPro" id="IPR011053">
    <property type="entry name" value="Single_hybrid_motif"/>
</dbReference>
<feature type="domain" description="Lipoyl-binding" evidence="5">
    <location>
        <begin position="73"/>
        <end position="157"/>
    </location>
</feature>
<keyword evidence="3" id="KW-0443">Lipid metabolism</keyword>
<dbReference type="PRINTS" id="PR01071">
    <property type="entry name" value="ACOABIOTINCC"/>
</dbReference>
<keyword evidence="7" id="KW-1185">Reference proteome</keyword>
<dbReference type="GO" id="GO:0009317">
    <property type="term" value="C:acetyl-CoA carboxylase complex"/>
    <property type="evidence" value="ECO:0007669"/>
    <property type="project" value="InterPro"/>
</dbReference>
<dbReference type="GO" id="GO:0006633">
    <property type="term" value="P:fatty acid biosynthetic process"/>
    <property type="evidence" value="ECO:0007669"/>
    <property type="project" value="UniProtKB-UniPathway"/>
</dbReference>
<dbReference type="NCBIfam" id="NF005457">
    <property type="entry name" value="PRK07051.1"/>
    <property type="match status" value="1"/>
</dbReference>
<keyword evidence="3" id="KW-0444">Lipid biosynthesis</keyword>
<dbReference type="GO" id="GO:0003989">
    <property type="term" value="F:acetyl-CoA carboxylase activity"/>
    <property type="evidence" value="ECO:0007669"/>
    <property type="project" value="InterPro"/>
</dbReference>
<dbReference type="PANTHER" id="PTHR45266">
    <property type="entry name" value="OXALOACETATE DECARBOXYLASE ALPHA CHAIN"/>
    <property type="match status" value="1"/>
</dbReference>
<dbReference type="InterPro" id="IPR001249">
    <property type="entry name" value="AcCoA_biotinCC"/>
</dbReference>
<dbReference type="STRING" id="112248.SAMN05444392_101541"/>
<evidence type="ECO:0000259" key="5">
    <source>
        <dbReference type="PROSITE" id="PS50968"/>
    </source>
</evidence>